<dbReference type="RefSeq" id="WP_145276129.1">
    <property type="nucleotide sequence ID" value="NZ_CP036426.1"/>
</dbReference>
<feature type="signal peptide" evidence="2">
    <location>
        <begin position="1"/>
        <end position="27"/>
    </location>
</feature>
<reference evidence="3 4" key="1">
    <citation type="submission" date="2019-02" db="EMBL/GenBank/DDBJ databases">
        <title>Deep-cultivation of Planctomycetes and their phenomic and genomic characterization uncovers novel biology.</title>
        <authorList>
            <person name="Wiegand S."/>
            <person name="Jogler M."/>
            <person name="Boedeker C."/>
            <person name="Pinto D."/>
            <person name="Vollmers J."/>
            <person name="Rivas-Marin E."/>
            <person name="Kohn T."/>
            <person name="Peeters S.H."/>
            <person name="Heuer A."/>
            <person name="Rast P."/>
            <person name="Oberbeckmann S."/>
            <person name="Bunk B."/>
            <person name="Jeske O."/>
            <person name="Meyerdierks A."/>
            <person name="Storesund J.E."/>
            <person name="Kallscheuer N."/>
            <person name="Luecker S."/>
            <person name="Lage O.M."/>
            <person name="Pohl T."/>
            <person name="Merkel B.J."/>
            <person name="Hornburger P."/>
            <person name="Mueller R.-W."/>
            <person name="Bruemmer F."/>
            <person name="Labrenz M."/>
            <person name="Spormann A.M."/>
            <person name="Op den Camp H."/>
            <person name="Overmann J."/>
            <person name="Amann R."/>
            <person name="Jetten M.S.M."/>
            <person name="Mascher T."/>
            <person name="Medema M.H."/>
            <person name="Devos D.P."/>
            <person name="Kaster A.-K."/>
            <person name="Ovreas L."/>
            <person name="Rohde M."/>
            <person name="Galperin M.Y."/>
            <person name="Jogler C."/>
        </authorList>
    </citation>
    <scope>NUCLEOTIDE SEQUENCE [LARGE SCALE GENOMIC DNA]</scope>
    <source>
        <strain evidence="3 4">ElP</strain>
    </source>
</reference>
<feature type="compositionally biased region" description="Low complexity" evidence="1">
    <location>
        <begin position="761"/>
        <end position="789"/>
    </location>
</feature>
<name>A0A518HAV7_9BACT</name>
<evidence type="ECO:0000256" key="1">
    <source>
        <dbReference type="SAM" id="MobiDB-lite"/>
    </source>
</evidence>
<feature type="region of interest" description="Disordered" evidence="1">
    <location>
        <begin position="753"/>
        <end position="789"/>
    </location>
</feature>
<dbReference type="AlphaFoldDB" id="A0A518HAV7"/>
<evidence type="ECO:0000313" key="4">
    <source>
        <dbReference type="Proteomes" id="UP000317835"/>
    </source>
</evidence>
<dbReference type="KEGG" id="tpla:ElP_59160"/>
<organism evidence="3 4">
    <name type="scientific">Tautonia plasticadhaerens</name>
    <dbReference type="NCBI Taxonomy" id="2527974"/>
    <lineage>
        <taxon>Bacteria</taxon>
        <taxon>Pseudomonadati</taxon>
        <taxon>Planctomycetota</taxon>
        <taxon>Planctomycetia</taxon>
        <taxon>Isosphaerales</taxon>
        <taxon>Isosphaeraceae</taxon>
        <taxon>Tautonia</taxon>
    </lineage>
</organism>
<dbReference type="EMBL" id="CP036426">
    <property type="protein sequence ID" value="QDV37969.1"/>
    <property type="molecule type" value="Genomic_DNA"/>
</dbReference>
<accession>A0A518HAV7</accession>
<feature type="region of interest" description="Disordered" evidence="1">
    <location>
        <begin position="135"/>
        <end position="197"/>
    </location>
</feature>
<feature type="chain" id="PRO_5021841062" evidence="2">
    <location>
        <begin position="28"/>
        <end position="789"/>
    </location>
</feature>
<proteinExistence type="predicted"/>
<sequence length="789" mass="83752" precursor="true">MQWVRSRAGTAGILGLGLCVMLGAAPATSTYHQVVQRIDEAKQALTEGGSGAEKAGDWGTFFDAVIGELEAQATAETAADRLAHLERLGRMRDALATKSWGPSDRTRAALADWLEPRLGVARALRDLESAVAELPGRLAGDADEAETQAGEGPGADEPPDRLDEDSEPADEEVEASDPTVDDRAAPEGSHAAPVDRDSALKQKWATYVDRLNQAVRDYEGAESVADRLNASRKLRGGLASLRQTQASYPWAPAQALSAELDRLLDRPNVQVVADAGVLSPFLNQYVVNPEVIYFKGQTSYVQPGPKTGFGLMDSADGIAFYNSQWSYSTTPVNNFQQQVAQDPQGRQATNMYYFGATIYNTNHVTATAVLTPDGLFVYPQNAPNVSAAFGASPKAGFGPGLTRAVAGLIGYDRQRILSELQQQALPQIRAETAQGTQELAAIKSAEQAGQINSQIRQFLVGNRTLRFQDFAMTELAFASNPTAAYINGVLQWAADGGPQVGADFPQPPEFARPDSGLTLDVHLNSVLTNLAAGYFRSDQASEVENLLVKIVPPEGEAPPGEGLEVVQNASYEDLLKAIEDVRSQSDSPEAVALRVSKPGEPPAFAVDSEGNLVVFVRDLTIEVPAPEDFGNRGLFGFASSPRVLRFIIEEAEITLAADFEPQDGGRTVKVVGQVESVTYGGAGTTVVAVGDTEDDTTTLNLLNRSGALGVLAGKLQGQDVDTSVPTDQLQGFLISSISDLDPTGWMRVVLQRDPTQPVPSPAGLTTATTPAAPAPAAQPALVPTGYAAQ</sequence>
<feature type="compositionally biased region" description="Acidic residues" evidence="1">
    <location>
        <begin position="162"/>
        <end position="175"/>
    </location>
</feature>
<dbReference type="Proteomes" id="UP000317835">
    <property type="component" value="Chromosome"/>
</dbReference>
<protein>
    <submittedName>
        <fullName evidence="3">Uncharacterized protein</fullName>
    </submittedName>
</protein>
<keyword evidence="4" id="KW-1185">Reference proteome</keyword>
<dbReference type="OrthoDB" id="239093at2"/>
<evidence type="ECO:0000313" key="3">
    <source>
        <dbReference type="EMBL" id="QDV37969.1"/>
    </source>
</evidence>
<keyword evidence="2" id="KW-0732">Signal</keyword>
<gene>
    <name evidence="3" type="ORF">ElP_59160</name>
</gene>
<evidence type="ECO:0000256" key="2">
    <source>
        <dbReference type="SAM" id="SignalP"/>
    </source>
</evidence>